<sequence length="117" mass="13358">MMEDALFLLAWIQGHDDMMIKDGNWESRNDGGRFVFISLDLRFNVKKAMLGLRISYKINRKELEGVPPVVSKWSWDTVRVLVHLVHEFRLLVCVVKGVLAPLPKKGSGVMRVNFSCG</sequence>
<reference evidence="1" key="1">
    <citation type="journal article" date="2019" name="Sci. Rep.">
        <title>Draft genome of Tanacetum cinerariifolium, the natural source of mosquito coil.</title>
        <authorList>
            <person name="Yamashiro T."/>
            <person name="Shiraishi A."/>
            <person name="Satake H."/>
            <person name="Nakayama K."/>
        </authorList>
    </citation>
    <scope>NUCLEOTIDE SEQUENCE</scope>
</reference>
<name>A0A6L2M2B0_TANCI</name>
<comment type="caution">
    <text evidence="1">The sequence shown here is derived from an EMBL/GenBank/DDBJ whole genome shotgun (WGS) entry which is preliminary data.</text>
</comment>
<evidence type="ECO:0000313" key="1">
    <source>
        <dbReference type="EMBL" id="GEU66712.1"/>
    </source>
</evidence>
<accession>A0A6L2M2B0</accession>
<protein>
    <submittedName>
        <fullName evidence="1">Uncharacterized protein</fullName>
    </submittedName>
</protein>
<proteinExistence type="predicted"/>
<dbReference type="AlphaFoldDB" id="A0A6L2M2B0"/>
<organism evidence="1">
    <name type="scientific">Tanacetum cinerariifolium</name>
    <name type="common">Dalmatian daisy</name>
    <name type="synonym">Chrysanthemum cinerariifolium</name>
    <dbReference type="NCBI Taxonomy" id="118510"/>
    <lineage>
        <taxon>Eukaryota</taxon>
        <taxon>Viridiplantae</taxon>
        <taxon>Streptophyta</taxon>
        <taxon>Embryophyta</taxon>
        <taxon>Tracheophyta</taxon>
        <taxon>Spermatophyta</taxon>
        <taxon>Magnoliopsida</taxon>
        <taxon>eudicotyledons</taxon>
        <taxon>Gunneridae</taxon>
        <taxon>Pentapetalae</taxon>
        <taxon>asterids</taxon>
        <taxon>campanulids</taxon>
        <taxon>Asterales</taxon>
        <taxon>Asteraceae</taxon>
        <taxon>Asteroideae</taxon>
        <taxon>Anthemideae</taxon>
        <taxon>Anthemidinae</taxon>
        <taxon>Tanacetum</taxon>
    </lineage>
</organism>
<dbReference type="EMBL" id="BKCJ010005431">
    <property type="protein sequence ID" value="GEU66712.1"/>
    <property type="molecule type" value="Genomic_DNA"/>
</dbReference>
<gene>
    <name evidence="1" type="ORF">Tci_038690</name>
</gene>